<keyword evidence="5" id="KW-1185">Reference proteome</keyword>
<dbReference type="GO" id="GO:0005737">
    <property type="term" value="C:cytoplasm"/>
    <property type="evidence" value="ECO:0007669"/>
    <property type="project" value="TreeGrafter"/>
</dbReference>
<reference evidence="4" key="1">
    <citation type="submission" date="2021-02" db="EMBL/GenBank/DDBJ databases">
        <authorList>
            <person name="Dougan E. K."/>
            <person name="Rhodes N."/>
            <person name="Thang M."/>
            <person name="Chan C."/>
        </authorList>
    </citation>
    <scope>NUCLEOTIDE SEQUENCE</scope>
</reference>
<dbReference type="SMART" id="SM00027">
    <property type="entry name" value="EH"/>
    <property type="match status" value="1"/>
</dbReference>
<feature type="compositionally biased region" description="Basic residues" evidence="1">
    <location>
        <begin position="260"/>
        <end position="270"/>
    </location>
</feature>
<sequence>MSAMQGQRLTGSTARSTPNRRDLRKYARLFVKTDQDGDGFVSSDEAYSLFTRSQLPEDALQQIWTLSNVSGSGMLSFPEFVAAMHLIREARQTQQSPEAISSDLFAFLGSLSETAQELSVEGSSQSARTLQGSHAPASSAFQGTGPLSPHSPNGPSGPSGPHGPHSPHFGHAEAPAAMPGNEAHQDQAQDAFGLGDWGQGDEGKKKKGRRKEKQESPPEAQLEVPEVPWDSQVPAPGADADFGSAWTTFGDQENTESKAKKEKKEKKEKKDKKDKEREDKQTRFEPEPSTAWPTGGDWSKPSFPALDQSSRGSPQSSPSAFRTSGTGGTRQTSQPQTRMGLRFDLDFGKDADPDYIARLQEMTFFARFWLEEILDVPQGSSPPATSPKTAQALRWAGCRHDGHFEDRYKTAYKDMGDYASPALHVALMGFRSPAQGSAVMPAPGQPFLKSLTPHFVRPAPAKTVQEVGKDTMTRSLGRLTFAPMTAA</sequence>
<evidence type="ECO:0000259" key="2">
    <source>
        <dbReference type="PROSITE" id="PS50031"/>
    </source>
</evidence>
<dbReference type="PROSITE" id="PS50222">
    <property type="entry name" value="EF_HAND_2"/>
    <property type="match status" value="1"/>
</dbReference>
<feature type="region of interest" description="Disordered" evidence="1">
    <location>
        <begin position="119"/>
        <end position="339"/>
    </location>
</feature>
<accession>A0A812IJY7</accession>
<feature type="compositionally biased region" description="Polar residues" evidence="1">
    <location>
        <begin position="119"/>
        <end position="132"/>
    </location>
</feature>
<dbReference type="Proteomes" id="UP000604046">
    <property type="component" value="Unassembled WGS sequence"/>
</dbReference>
<proteinExistence type="predicted"/>
<dbReference type="GO" id="GO:0006897">
    <property type="term" value="P:endocytosis"/>
    <property type="evidence" value="ECO:0007669"/>
    <property type="project" value="TreeGrafter"/>
</dbReference>
<name>A0A812IJY7_9DINO</name>
<evidence type="ECO:0000313" key="5">
    <source>
        <dbReference type="Proteomes" id="UP000604046"/>
    </source>
</evidence>
<dbReference type="EMBL" id="CAJNDS010000280">
    <property type="protein sequence ID" value="CAE7037882.1"/>
    <property type="molecule type" value="Genomic_DNA"/>
</dbReference>
<dbReference type="GO" id="GO:0005509">
    <property type="term" value="F:calcium ion binding"/>
    <property type="evidence" value="ECO:0007669"/>
    <property type="project" value="InterPro"/>
</dbReference>
<feature type="compositionally biased region" description="Basic and acidic residues" evidence="1">
    <location>
        <begin position="271"/>
        <end position="286"/>
    </location>
</feature>
<dbReference type="Gene3D" id="1.10.238.10">
    <property type="entry name" value="EF-hand"/>
    <property type="match status" value="1"/>
</dbReference>
<feature type="domain" description="EH" evidence="2">
    <location>
        <begin position="22"/>
        <end position="105"/>
    </location>
</feature>
<dbReference type="PANTHER" id="PTHR11216:SF170">
    <property type="entry name" value="DYNAMIN ASSOCIATED PROTEIN 160, ISOFORM D"/>
    <property type="match status" value="1"/>
</dbReference>
<dbReference type="SUPFAM" id="SSF47473">
    <property type="entry name" value="EF-hand"/>
    <property type="match status" value="1"/>
</dbReference>
<dbReference type="InterPro" id="IPR002048">
    <property type="entry name" value="EF_hand_dom"/>
</dbReference>
<feature type="domain" description="EF-hand" evidence="3">
    <location>
        <begin position="21"/>
        <end position="56"/>
    </location>
</feature>
<evidence type="ECO:0000259" key="3">
    <source>
        <dbReference type="PROSITE" id="PS50222"/>
    </source>
</evidence>
<dbReference type="Pfam" id="PF12763">
    <property type="entry name" value="EH"/>
    <property type="match status" value="1"/>
</dbReference>
<evidence type="ECO:0000313" key="4">
    <source>
        <dbReference type="EMBL" id="CAE7037882.1"/>
    </source>
</evidence>
<dbReference type="AlphaFoldDB" id="A0A812IJY7"/>
<feature type="compositionally biased region" description="Low complexity" evidence="1">
    <location>
        <begin position="145"/>
        <end position="156"/>
    </location>
</feature>
<dbReference type="GO" id="GO:0005886">
    <property type="term" value="C:plasma membrane"/>
    <property type="evidence" value="ECO:0007669"/>
    <property type="project" value="TreeGrafter"/>
</dbReference>
<dbReference type="PROSITE" id="PS50031">
    <property type="entry name" value="EH"/>
    <property type="match status" value="1"/>
</dbReference>
<dbReference type="PANTHER" id="PTHR11216">
    <property type="entry name" value="EH DOMAIN"/>
    <property type="match status" value="1"/>
</dbReference>
<dbReference type="CDD" id="cd00052">
    <property type="entry name" value="EH"/>
    <property type="match status" value="1"/>
</dbReference>
<organism evidence="4 5">
    <name type="scientific">Symbiodinium natans</name>
    <dbReference type="NCBI Taxonomy" id="878477"/>
    <lineage>
        <taxon>Eukaryota</taxon>
        <taxon>Sar</taxon>
        <taxon>Alveolata</taxon>
        <taxon>Dinophyceae</taxon>
        <taxon>Suessiales</taxon>
        <taxon>Symbiodiniaceae</taxon>
        <taxon>Symbiodinium</taxon>
    </lineage>
</organism>
<dbReference type="OrthoDB" id="207120at2759"/>
<dbReference type="InterPro" id="IPR000261">
    <property type="entry name" value="EH_dom"/>
</dbReference>
<feature type="compositionally biased region" description="Low complexity" evidence="1">
    <location>
        <begin position="308"/>
        <end position="338"/>
    </location>
</feature>
<dbReference type="GO" id="GO:0016197">
    <property type="term" value="P:endosomal transport"/>
    <property type="evidence" value="ECO:0007669"/>
    <property type="project" value="TreeGrafter"/>
</dbReference>
<dbReference type="SMART" id="SM00054">
    <property type="entry name" value="EFh"/>
    <property type="match status" value="2"/>
</dbReference>
<gene>
    <name evidence="4" type="ORF">SNAT2548_LOCUS4540</name>
</gene>
<protein>
    <submittedName>
        <fullName evidence="4">Uncharacterized protein</fullName>
    </submittedName>
</protein>
<comment type="caution">
    <text evidence="4">The sequence shown here is derived from an EMBL/GenBank/DDBJ whole genome shotgun (WGS) entry which is preliminary data.</text>
</comment>
<evidence type="ECO:0000256" key="1">
    <source>
        <dbReference type="SAM" id="MobiDB-lite"/>
    </source>
</evidence>
<dbReference type="InterPro" id="IPR011992">
    <property type="entry name" value="EF-hand-dom_pair"/>
</dbReference>